<feature type="compositionally biased region" description="Low complexity" evidence="1">
    <location>
        <begin position="32"/>
        <end position="48"/>
    </location>
</feature>
<name>A0A1I2FX93_9BACT</name>
<organism evidence="2 3">
    <name type="scientific">Nannocystis exedens</name>
    <dbReference type="NCBI Taxonomy" id="54"/>
    <lineage>
        <taxon>Bacteria</taxon>
        <taxon>Pseudomonadati</taxon>
        <taxon>Myxococcota</taxon>
        <taxon>Polyangia</taxon>
        <taxon>Nannocystales</taxon>
        <taxon>Nannocystaceae</taxon>
        <taxon>Nannocystis</taxon>
    </lineage>
</organism>
<dbReference type="AlphaFoldDB" id="A0A1I2FX93"/>
<dbReference type="InterPro" id="IPR049806">
    <property type="entry name" value="MasK-like_C"/>
</dbReference>
<evidence type="ECO:0008006" key="4">
    <source>
        <dbReference type="Google" id="ProtNLM"/>
    </source>
</evidence>
<feature type="region of interest" description="Disordered" evidence="1">
    <location>
        <begin position="22"/>
        <end position="56"/>
    </location>
</feature>
<dbReference type="EMBL" id="FOMX01000028">
    <property type="protein sequence ID" value="SFF09126.1"/>
    <property type="molecule type" value="Genomic_DNA"/>
</dbReference>
<gene>
    <name evidence="2" type="ORF">SAMN02745121_06877</name>
</gene>
<evidence type="ECO:0000313" key="3">
    <source>
        <dbReference type="Proteomes" id="UP000199400"/>
    </source>
</evidence>
<evidence type="ECO:0000313" key="2">
    <source>
        <dbReference type="EMBL" id="SFF09126.1"/>
    </source>
</evidence>
<sequence>MTSPSLRLALASALLLHFGCKKEAESTPPPTAQASDTAAPTDSAAPAAAEEEESPYLDVANFNRTVEEHVGEIVACYKDTAGKAPEAPTGRVKATIVVDGDGKVKKTTFDPQRSTLKHDGLFACMQEKIAGWKFNITLNGADSPMPYTFDLTAGALLP</sequence>
<reference evidence="3" key="1">
    <citation type="submission" date="2016-10" db="EMBL/GenBank/DDBJ databases">
        <authorList>
            <person name="Varghese N."/>
            <person name="Submissions S."/>
        </authorList>
    </citation>
    <scope>NUCLEOTIDE SEQUENCE [LARGE SCALE GENOMIC DNA]</scope>
    <source>
        <strain evidence="3">ATCC 25963</strain>
    </source>
</reference>
<accession>A0A1I2FX93</accession>
<protein>
    <recommendedName>
        <fullName evidence="4">TonB protein C-terminal</fullName>
    </recommendedName>
</protein>
<keyword evidence="3" id="KW-1185">Reference proteome</keyword>
<dbReference type="RefSeq" id="WP_096331584.1">
    <property type="nucleotide sequence ID" value="NZ_FOMX01000028.1"/>
</dbReference>
<dbReference type="Proteomes" id="UP000199400">
    <property type="component" value="Unassembled WGS sequence"/>
</dbReference>
<proteinExistence type="predicted"/>
<evidence type="ECO:0000256" key="1">
    <source>
        <dbReference type="SAM" id="MobiDB-lite"/>
    </source>
</evidence>
<dbReference type="NCBIfam" id="NF033768">
    <property type="entry name" value="myxo_SS_tail"/>
    <property type="match status" value="1"/>
</dbReference>